<evidence type="ECO:0008006" key="4">
    <source>
        <dbReference type="Google" id="ProtNLM"/>
    </source>
</evidence>
<sequence>MLEIPPPPPAPPDPELGAVGAPFRLWRAKEAFRQGEMTLTQQSLALDGLRVQATSLLGWSVTIGVALAAAALTTHLPAVAVTVVTSITITAALSIAVLWVTNAWRWPSFNPLQILDHEHKSELLLLESLAVGSNLSIVQNSALIKVRARFLRVAWINFASMPLLAMLAYSMR</sequence>
<dbReference type="Proteomes" id="UP000500767">
    <property type="component" value="Chromosome"/>
</dbReference>
<gene>
    <name evidence="2" type="ORF">HN018_06715</name>
</gene>
<accession>A0A6M8HMY0</accession>
<reference evidence="2 3" key="1">
    <citation type="journal article" date="2014" name="World J. Microbiol. Biotechnol.">
        <title>Biodiversity and physiological characteristics of Antarctic and Arctic lichens-associated bacteria.</title>
        <authorList>
            <person name="Lee Y.M."/>
            <person name="Kim E.H."/>
            <person name="Lee H.K."/>
            <person name="Hong S.G."/>
        </authorList>
    </citation>
    <scope>NUCLEOTIDE SEQUENCE [LARGE SCALE GENOMIC DNA]</scope>
    <source>
        <strain evidence="2 3">PAMC 26569</strain>
    </source>
</reference>
<evidence type="ECO:0000313" key="3">
    <source>
        <dbReference type="Proteomes" id="UP000500767"/>
    </source>
</evidence>
<keyword evidence="1" id="KW-0812">Transmembrane</keyword>
<evidence type="ECO:0000256" key="1">
    <source>
        <dbReference type="SAM" id="Phobius"/>
    </source>
</evidence>
<proteinExistence type="predicted"/>
<keyword evidence="3" id="KW-1185">Reference proteome</keyword>
<dbReference type="RefSeq" id="WP_171834756.1">
    <property type="nucleotide sequence ID" value="NZ_CP053708.1"/>
</dbReference>
<protein>
    <recommendedName>
        <fullName evidence="4">DUF1772 domain-containing protein</fullName>
    </recommendedName>
</protein>
<keyword evidence="1" id="KW-0472">Membrane</keyword>
<dbReference type="AlphaFoldDB" id="A0A6M8HMY0"/>
<feature type="transmembrane region" description="Helical" evidence="1">
    <location>
        <begin position="150"/>
        <end position="169"/>
    </location>
</feature>
<feature type="transmembrane region" description="Helical" evidence="1">
    <location>
        <begin position="53"/>
        <end position="72"/>
    </location>
</feature>
<organism evidence="2 3">
    <name type="scientific">Lichenicola cladoniae</name>
    <dbReference type="NCBI Taxonomy" id="1484109"/>
    <lineage>
        <taxon>Bacteria</taxon>
        <taxon>Pseudomonadati</taxon>
        <taxon>Pseudomonadota</taxon>
        <taxon>Alphaproteobacteria</taxon>
        <taxon>Acetobacterales</taxon>
        <taxon>Acetobacteraceae</taxon>
        <taxon>Lichenicola</taxon>
    </lineage>
</organism>
<evidence type="ECO:0000313" key="2">
    <source>
        <dbReference type="EMBL" id="QKE89769.1"/>
    </source>
</evidence>
<dbReference type="EMBL" id="CP053708">
    <property type="protein sequence ID" value="QKE89769.1"/>
    <property type="molecule type" value="Genomic_DNA"/>
</dbReference>
<dbReference type="KEGG" id="lck:HN018_06715"/>
<name>A0A6M8HMY0_9PROT</name>
<feature type="transmembrane region" description="Helical" evidence="1">
    <location>
        <begin position="79"/>
        <end position="101"/>
    </location>
</feature>
<keyword evidence="1" id="KW-1133">Transmembrane helix</keyword>